<evidence type="ECO:0000313" key="1">
    <source>
        <dbReference type="EMBL" id="GGI07878.1"/>
    </source>
</evidence>
<dbReference type="AlphaFoldDB" id="A0A8J3EUK3"/>
<dbReference type="RefSeq" id="WP_130648911.1">
    <property type="nucleotide sequence ID" value="NZ_BMHA01000010.1"/>
</dbReference>
<organism evidence="1 2">
    <name type="scientific">Egicoccus halophilus</name>
    <dbReference type="NCBI Taxonomy" id="1670830"/>
    <lineage>
        <taxon>Bacteria</taxon>
        <taxon>Bacillati</taxon>
        <taxon>Actinomycetota</taxon>
        <taxon>Nitriliruptoria</taxon>
        <taxon>Egicoccales</taxon>
        <taxon>Egicoccaceae</taxon>
        <taxon>Egicoccus</taxon>
    </lineage>
</organism>
<dbReference type="Proteomes" id="UP000650511">
    <property type="component" value="Unassembled WGS sequence"/>
</dbReference>
<reference evidence="1" key="2">
    <citation type="submission" date="2020-09" db="EMBL/GenBank/DDBJ databases">
        <authorList>
            <person name="Sun Q."/>
            <person name="Zhou Y."/>
        </authorList>
    </citation>
    <scope>NUCLEOTIDE SEQUENCE</scope>
    <source>
        <strain evidence="1">CGMCC 1.14988</strain>
    </source>
</reference>
<gene>
    <name evidence="1" type="ORF">GCM10011354_26280</name>
</gene>
<sequence length="175" mass="18961">MFNVNNAPVSHAELERFTQLVASSVDRFGSDPAEYDMAIAVDDRGDALLLPCSPQTRAAMTAKLDQLLATPRRMAAMVSLMGWSPDASPTVAAWVVVAVGRGSLPALVCVRRLEQDDRWTLLNISDMPWLILSSAAGLRAALSGQPLRLKVARTKALFQRPDQVPNPPVDERGAL</sequence>
<name>A0A8J3EUK3_9ACTN</name>
<evidence type="ECO:0000313" key="2">
    <source>
        <dbReference type="Proteomes" id="UP000650511"/>
    </source>
</evidence>
<keyword evidence="2" id="KW-1185">Reference proteome</keyword>
<proteinExistence type="predicted"/>
<protein>
    <submittedName>
        <fullName evidence="1">Uncharacterized protein</fullName>
    </submittedName>
</protein>
<reference evidence="1" key="1">
    <citation type="journal article" date="2014" name="Int. J. Syst. Evol. Microbiol.">
        <title>Complete genome sequence of Corynebacterium casei LMG S-19264T (=DSM 44701T), isolated from a smear-ripened cheese.</title>
        <authorList>
            <consortium name="US DOE Joint Genome Institute (JGI-PGF)"/>
            <person name="Walter F."/>
            <person name="Albersmeier A."/>
            <person name="Kalinowski J."/>
            <person name="Ruckert C."/>
        </authorList>
    </citation>
    <scope>NUCLEOTIDE SEQUENCE</scope>
    <source>
        <strain evidence="1">CGMCC 1.14988</strain>
    </source>
</reference>
<comment type="caution">
    <text evidence="1">The sequence shown here is derived from an EMBL/GenBank/DDBJ whole genome shotgun (WGS) entry which is preliminary data.</text>
</comment>
<dbReference type="EMBL" id="BMHA01000010">
    <property type="protein sequence ID" value="GGI07878.1"/>
    <property type="molecule type" value="Genomic_DNA"/>
</dbReference>
<accession>A0A8J3EUK3</accession>